<evidence type="ECO:0000313" key="1">
    <source>
        <dbReference type="EMBL" id="MBO1916669.1"/>
    </source>
</evidence>
<reference evidence="1" key="1">
    <citation type="submission" date="2021-03" db="EMBL/GenBank/DDBJ databases">
        <title>Molecular epidemiology and mechanisms of colistin and carbapenem resistance in Enterobacteriaceae from clinical isolates, the environment and porcine samples in Pretoria, South Africa.</title>
        <authorList>
            <person name="Bogoshi D."/>
            <person name="Mbelle N.M."/>
            <person name="Naidoo V."/>
            <person name="Osei Sekyere J."/>
        </authorList>
    </citation>
    <scope>NUCLEOTIDE SEQUENCE</scope>
    <source>
        <strain evidence="1">C052</strain>
    </source>
</reference>
<protein>
    <submittedName>
        <fullName evidence="1">Uncharacterized protein</fullName>
    </submittedName>
</protein>
<dbReference type="EMBL" id="JAGETQ010000231">
    <property type="protein sequence ID" value="MBO1916669.1"/>
    <property type="molecule type" value="Genomic_DNA"/>
</dbReference>
<organism evidence="1 2">
    <name type="scientific">Providencia rettgeri</name>
    <dbReference type="NCBI Taxonomy" id="587"/>
    <lineage>
        <taxon>Bacteria</taxon>
        <taxon>Pseudomonadati</taxon>
        <taxon>Pseudomonadota</taxon>
        <taxon>Gammaproteobacteria</taxon>
        <taxon>Enterobacterales</taxon>
        <taxon>Morganellaceae</taxon>
        <taxon>Providencia</taxon>
    </lineage>
</organism>
<accession>A0A939NL53</accession>
<comment type="caution">
    <text evidence="1">The sequence shown here is derived from an EMBL/GenBank/DDBJ whole genome shotgun (WGS) entry which is preliminary data.</text>
</comment>
<evidence type="ECO:0000313" key="2">
    <source>
        <dbReference type="Proteomes" id="UP000664477"/>
    </source>
</evidence>
<sequence length="49" mass="5837">MACWNGKYDKGVWDTFSRDIDLRVKDEGKLICLNSLQQRYSRRPCTQKL</sequence>
<name>A0A939NL53_PRORE</name>
<proteinExistence type="predicted"/>
<dbReference type="Proteomes" id="UP000664477">
    <property type="component" value="Unassembled WGS sequence"/>
</dbReference>
<gene>
    <name evidence="1" type="ORF">J4727_19470</name>
</gene>
<dbReference type="AlphaFoldDB" id="A0A939NL53"/>